<proteinExistence type="predicted"/>
<gene>
    <name evidence="2" type="primary">Contig12442.g13282</name>
    <name evidence="2" type="ORF">STYLEM_9032</name>
</gene>
<sequence length="363" mass="42184">MRRQNSLFNVRLHIDRNFSPSSLDDSKDELDNDQEQCRNHPSDSLNTSMAFKSLQFYQIQNDEEQNGSKLSINQSQKQKSSLHKLKKYVQNQNQQLPRGRNTKLQQTKEQKDTLSLIEEVCSKINQSYDQRMNYENRSLSHRKYKIAIYTEENSFKADQSQQYQQLQSLPTLINGETPVFQDIQLNSYNPALKLSHKSKMDQLYRQFIDSNPECETLSTCKSVDMKENSATKKKDLSNYKKCVRPSIQSMLSLNTNSTQSSKFKSNKQLYNSRDYGVLINRDIQVTQSINSSLQNNMKCAAQVQSKNSRNKSELSIADPLRLRTKLKNEIQQILKEQQEQPIEKLTDLILNKMAEIADSEIQD</sequence>
<dbReference type="EMBL" id="CCKQ01008578">
    <property type="protein sequence ID" value="CDW80038.1"/>
    <property type="molecule type" value="Genomic_DNA"/>
</dbReference>
<evidence type="ECO:0000313" key="3">
    <source>
        <dbReference type="Proteomes" id="UP000039865"/>
    </source>
</evidence>
<protein>
    <submittedName>
        <fullName evidence="2">Uncharacterized protein</fullName>
    </submittedName>
</protein>
<dbReference type="AlphaFoldDB" id="A0A078AGQ2"/>
<evidence type="ECO:0000256" key="1">
    <source>
        <dbReference type="SAM" id="MobiDB-lite"/>
    </source>
</evidence>
<evidence type="ECO:0000313" key="2">
    <source>
        <dbReference type="EMBL" id="CDW80038.1"/>
    </source>
</evidence>
<dbReference type="InParanoid" id="A0A078AGQ2"/>
<reference evidence="2 3" key="1">
    <citation type="submission" date="2014-06" db="EMBL/GenBank/DDBJ databases">
        <authorList>
            <person name="Swart Estienne"/>
        </authorList>
    </citation>
    <scope>NUCLEOTIDE SEQUENCE [LARGE SCALE GENOMIC DNA]</scope>
    <source>
        <strain evidence="2 3">130c</strain>
    </source>
</reference>
<dbReference type="Proteomes" id="UP000039865">
    <property type="component" value="Unassembled WGS sequence"/>
</dbReference>
<feature type="region of interest" description="Disordered" evidence="1">
    <location>
        <begin position="17"/>
        <end position="46"/>
    </location>
</feature>
<organism evidence="2 3">
    <name type="scientific">Stylonychia lemnae</name>
    <name type="common">Ciliate</name>
    <dbReference type="NCBI Taxonomy" id="5949"/>
    <lineage>
        <taxon>Eukaryota</taxon>
        <taxon>Sar</taxon>
        <taxon>Alveolata</taxon>
        <taxon>Ciliophora</taxon>
        <taxon>Intramacronucleata</taxon>
        <taxon>Spirotrichea</taxon>
        <taxon>Stichotrichia</taxon>
        <taxon>Sporadotrichida</taxon>
        <taxon>Oxytrichidae</taxon>
        <taxon>Stylonychinae</taxon>
        <taxon>Stylonychia</taxon>
    </lineage>
</organism>
<keyword evidence="3" id="KW-1185">Reference proteome</keyword>
<name>A0A078AGQ2_STYLE</name>
<accession>A0A078AGQ2</accession>